<evidence type="ECO:0000256" key="5">
    <source>
        <dbReference type="ARBA" id="ARBA00022660"/>
    </source>
</evidence>
<evidence type="ECO:0000256" key="2">
    <source>
        <dbReference type="ARBA" id="ARBA00012944"/>
    </source>
</evidence>
<dbReference type="NCBIfam" id="TIGR01974">
    <property type="entry name" value="NDH_I_L"/>
    <property type="match status" value="1"/>
</dbReference>
<evidence type="ECO:0000256" key="7">
    <source>
        <dbReference type="ARBA" id="ARBA00022792"/>
    </source>
</evidence>
<comment type="subcellular location">
    <subcellularLocation>
        <location evidence="1">Mitochondrion inner membrane</location>
        <topology evidence="1">Multi-pass membrane protein</topology>
    </subcellularLocation>
</comment>
<dbReference type="PRINTS" id="PR01434">
    <property type="entry name" value="NADHDHGNASE5"/>
</dbReference>
<evidence type="ECO:0000256" key="3">
    <source>
        <dbReference type="ARBA" id="ARBA00021096"/>
    </source>
</evidence>
<evidence type="ECO:0000256" key="4">
    <source>
        <dbReference type="ARBA" id="ARBA00022448"/>
    </source>
</evidence>
<evidence type="ECO:0000256" key="11">
    <source>
        <dbReference type="ARBA" id="ARBA00023027"/>
    </source>
</evidence>
<keyword evidence="7" id="KW-0999">Mitochondrion inner membrane</keyword>
<feature type="domain" description="NADH dehydrogenase subunit 5 C-terminal" evidence="19">
    <location>
        <begin position="420"/>
        <end position="604"/>
    </location>
</feature>
<feature type="transmembrane region" description="Helical" evidence="16">
    <location>
        <begin position="166"/>
        <end position="186"/>
    </location>
</feature>
<evidence type="ECO:0000259" key="18">
    <source>
        <dbReference type="Pfam" id="PF00662"/>
    </source>
</evidence>
<feature type="transmembrane region" description="Helical" evidence="16">
    <location>
        <begin position="448"/>
        <end position="467"/>
    </location>
</feature>
<sequence length="639" mass="70986">MIMCILCFPLMGAILAGLWGRKLGSRGSGYWLALLVFGGLLVLLRVVWEIREGGAIYVELESWVKAGFVEINWGFYVDYITIAMMFIILVVSGLVHLYSIGYMEGDPHVSRFMSYLSLFTFFMLVLVTGHNYFQLFIGWEGVGLCSYLLINFWGTRLAANKAAIKAMLVNRVGDMGLIIGMIFLLNQYDTLEYGLLSVLYEIGGSELEIIGFCLLVGAVGKSAQLGLHTWLPDAMEGPTPVSALIHAATMVTAGVFLIIRSADLFVHCSVVLILMGVIGGLTAFFAGTVGLVQGDLKKVIAYSTCSQLGLMVLACGCLCFSSALYHLVNHAFFKALLFLSAGSLIHGLGDEQDMRKFGGFRGVMPITYVGILVGSLSLMGVPYLTGFYSKDVGLELVYGRYMWGLVYWLGVGSVCLTGAYSGRLIYLVFFGRPRGSWLKYRGVSEGSWCILIPLVILSIGSIIVGYGGKEFFLSSEFVPVVPSLVKWLPLIFGFLGATGAGSIYVFWINMESNSGWGIWRLKFWYFFLNFAWRFKEVMNRNVLERVLKFGYSLFKWVDSGVLEYFGPKGIGAIMVVLGQAISRLQGGEYTIYILIMFWYVGLVYVTVWGIEYAEVPEYLYVTGSGIEYAEVPEYLLWWE</sequence>
<comment type="function">
    <text evidence="16">Core subunit of the mitochondrial membrane respiratory chain NADH dehydrogenase (Complex I) which catalyzes electron transfer from NADH through the respiratory chain, using ubiquinone as an electron acceptor. Essential for the catalytic activity and assembly of complex I.</text>
</comment>
<name>D2ILR8_IRCST</name>
<evidence type="ECO:0000259" key="17">
    <source>
        <dbReference type="Pfam" id="PF00361"/>
    </source>
</evidence>
<dbReference type="Pfam" id="PF00361">
    <property type="entry name" value="Proton_antipo_M"/>
    <property type="match status" value="1"/>
</dbReference>
<evidence type="ECO:0000256" key="14">
    <source>
        <dbReference type="ARBA" id="ARBA00023136"/>
    </source>
</evidence>
<feature type="domain" description="NADH-Ubiquinone oxidoreductase (complex I) chain 5 N-terminal" evidence="18">
    <location>
        <begin position="63"/>
        <end position="113"/>
    </location>
</feature>
<keyword evidence="13 16" id="KW-0496">Mitochondrion</keyword>
<organism evidence="20">
    <name type="scientific">Ircinia strobilina</name>
    <name type="common">Black-ball sponge</name>
    <name type="synonym">Spongia strobilina</name>
    <dbReference type="NCBI Taxonomy" id="467775"/>
    <lineage>
        <taxon>Eukaryota</taxon>
        <taxon>Metazoa</taxon>
        <taxon>Porifera</taxon>
        <taxon>Demospongiae</taxon>
        <taxon>Keratosa</taxon>
        <taxon>Dictyoceratida</taxon>
        <taxon>Irciniidae</taxon>
        <taxon>Ircinia</taxon>
    </lineage>
</organism>
<keyword evidence="9" id="KW-0249">Electron transport</keyword>
<evidence type="ECO:0000313" key="20">
    <source>
        <dbReference type="EMBL" id="ACT15496.1"/>
    </source>
</evidence>
<evidence type="ECO:0000256" key="12">
    <source>
        <dbReference type="ARBA" id="ARBA00023075"/>
    </source>
</evidence>
<dbReference type="GO" id="GO:0042773">
    <property type="term" value="P:ATP synthesis coupled electron transport"/>
    <property type="evidence" value="ECO:0007669"/>
    <property type="project" value="InterPro"/>
</dbReference>
<comment type="catalytic activity">
    <reaction evidence="15 16">
        <text>a ubiquinone + NADH + 5 H(+)(in) = a ubiquinol + NAD(+) + 4 H(+)(out)</text>
        <dbReference type="Rhea" id="RHEA:29091"/>
        <dbReference type="Rhea" id="RHEA-COMP:9565"/>
        <dbReference type="Rhea" id="RHEA-COMP:9566"/>
        <dbReference type="ChEBI" id="CHEBI:15378"/>
        <dbReference type="ChEBI" id="CHEBI:16389"/>
        <dbReference type="ChEBI" id="CHEBI:17976"/>
        <dbReference type="ChEBI" id="CHEBI:57540"/>
        <dbReference type="ChEBI" id="CHEBI:57945"/>
        <dbReference type="EC" id="7.1.1.2"/>
    </reaction>
</comment>
<keyword evidence="12 16" id="KW-0830">Ubiquinone</keyword>
<evidence type="ECO:0000256" key="16">
    <source>
        <dbReference type="RuleBase" id="RU003404"/>
    </source>
</evidence>
<evidence type="ECO:0000256" key="10">
    <source>
        <dbReference type="ARBA" id="ARBA00022989"/>
    </source>
</evidence>
<dbReference type="AlphaFoldDB" id="D2ILR8"/>
<dbReference type="EC" id="7.1.1.2" evidence="2 16"/>
<evidence type="ECO:0000256" key="13">
    <source>
        <dbReference type="ARBA" id="ARBA00023128"/>
    </source>
</evidence>
<comment type="similarity">
    <text evidence="16">Belongs to the complex I subunit 5 family.</text>
</comment>
<evidence type="ECO:0000256" key="1">
    <source>
        <dbReference type="ARBA" id="ARBA00004448"/>
    </source>
</evidence>
<keyword evidence="14 16" id="KW-0472">Membrane</keyword>
<feature type="transmembrane region" description="Helical" evidence="16">
    <location>
        <begin position="271"/>
        <end position="292"/>
    </location>
</feature>
<proteinExistence type="inferred from homology"/>
<dbReference type="EMBL" id="GQ337013">
    <property type="protein sequence ID" value="ACT15496.1"/>
    <property type="molecule type" value="Genomic_DNA"/>
</dbReference>
<feature type="transmembrane region" description="Helical" evidence="16">
    <location>
        <begin position="589"/>
        <end position="610"/>
    </location>
</feature>
<keyword evidence="20" id="KW-0560">Oxidoreductase</keyword>
<feature type="transmembrane region" description="Helical" evidence="16">
    <location>
        <begin position="30"/>
        <end position="48"/>
    </location>
</feature>
<dbReference type="InterPro" id="IPR003945">
    <property type="entry name" value="NU5C-like"/>
</dbReference>
<evidence type="ECO:0000259" key="19">
    <source>
        <dbReference type="Pfam" id="PF06455"/>
    </source>
</evidence>
<evidence type="ECO:0000256" key="8">
    <source>
        <dbReference type="ARBA" id="ARBA00022967"/>
    </source>
</evidence>
<dbReference type="Pfam" id="PF00662">
    <property type="entry name" value="Proton_antipo_N"/>
    <property type="match status" value="1"/>
</dbReference>
<evidence type="ECO:0000256" key="9">
    <source>
        <dbReference type="ARBA" id="ARBA00022982"/>
    </source>
</evidence>
<feature type="domain" description="NADH:quinone oxidoreductase/Mrp antiporter transmembrane" evidence="17">
    <location>
        <begin position="131"/>
        <end position="416"/>
    </location>
</feature>
<keyword evidence="6 16" id="KW-0812">Transmembrane</keyword>
<keyword evidence="5" id="KW-0679">Respiratory chain</keyword>
<dbReference type="NCBIfam" id="NF005141">
    <property type="entry name" value="PRK06590.1"/>
    <property type="match status" value="1"/>
</dbReference>
<feature type="transmembrane region" description="Helical" evidence="16">
    <location>
        <begin position="79"/>
        <end position="100"/>
    </location>
</feature>
<dbReference type="InterPro" id="IPR010934">
    <property type="entry name" value="NADH_DH_su5_C"/>
</dbReference>
<feature type="transmembrane region" description="Helical" evidence="16">
    <location>
        <begin position="241"/>
        <end position="259"/>
    </location>
</feature>
<dbReference type="PANTHER" id="PTHR42829">
    <property type="entry name" value="NADH-UBIQUINONE OXIDOREDUCTASE CHAIN 5"/>
    <property type="match status" value="1"/>
</dbReference>
<dbReference type="Pfam" id="PF06455">
    <property type="entry name" value="NADH5_C"/>
    <property type="match status" value="1"/>
</dbReference>
<dbReference type="GO" id="GO:0005743">
    <property type="term" value="C:mitochondrial inner membrane"/>
    <property type="evidence" value="ECO:0007669"/>
    <property type="project" value="UniProtKB-SubCell"/>
</dbReference>
<dbReference type="InterPro" id="IPR001750">
    <property type="entry name" value="ND/Mrp_TM"/>
</dbReference>
<protein>
    <recommendedName>
        <fullName evidence="3 16">NADH-ubiquinone oxidoreductase chain 5</fullName>
        <ecNumber evidence="2 16">7.1.1.2</ecNumber>
    </recommendedName>
</protein>
<evidence type="ECO:0000256" key="15">
    <source>
        <dbReference type="ARBA" id="ARBA00049551"/>
    </source>
</evidence>
<keyword evidence="4 16" id="KW-0813">Transport</keyword>
<evidence type="ECO:0000256" key="6">
    <source>
        <dbReference type="ARBA" id="ARBA00022692"/>
    </source>
</evidence>
<feature type="transmembrane region" description="Helical" evidence="16">
    <location>
        <begin position="405"/>
        <end position="428"/>
    </location>
</feature>
<feature type="transmembrane region" description="Helical" evidence="16">
    <location>
        <begin position="136"/>
        <end position="154"/>
    </location>
</feature>
<accession>D2ILR8</accession>
<gene>
    <name evidence="20" type="primary">nad5</name>
</gene>
<dbReference type="GO" id="GO:0003954">
    <property type="term" value="F:NADH dehydrogenase activity"/>
    <property type="evidence" value="ECO:0007669"/>
    <property type="project" value="TreeGrafter"/>
</dbReference>
<feature type="transmembrane region" description="Helical" evidence="16">
    <location>
        <begin position="299"/>
        <end position="325"/>
    </location>
</feature>
<dbReference type="GO" id="GO:0015990">
    <property type="term" value="P:electron transport coupled proton transport"/>
    <property type="evidence" value="ECO:0007669"/>
    <property type="project" value="TreeGrafter"/>
</dbReference>
<feature type="transmembrane region" description="Helical" evidence="16">
    <location>
        <begin position="487"/>
        <end position="507"/>
    </location>
</feature>
<dbReference type="InterPro" id="IPR018393">
    <property type="entry name" value="NADHpl_OxRdtase_5_subgr"/>
</dbReference>
<keyword evidence="10 16" id="KW-1133">Transmembrane helix</keyword>
<dbReference type="GO" id="GO:0008137">
    <property type="term" value="F:NADH dehydrogenase (ubiquinone) activity"/>
    <property type="evidence" value="ECO:0007669"/>
    <property type="project" value="UniProtKB-EC"/>
</dbReference>
<keyword evidence="11 16" id="KW-0520">NAD</keyword>
<feature type="transmembrane region" description="Helical" evidence="16">
    <location>
        <begin position="360"/>
        <end position="385"/>
    </location>
</feature>
<feature type="transmembrane region" description="Helical" evidence="16">
    <location>
        <begin position="112"/>
        <end position="130"/>
    </location>
</feature>
<keyword evidence="8" id="KW-1278">Translocase</keyword>
<geneLocation type="mitochondrion" evidence="20"/>
<dbReference type="InterPro" id="IPR001516">
    <property type="entry name" value="Proton_antipo_N"/>
</dbReference>
<feature type="transmembrane region" description="Helical" evidence="16">
    <location>
        <begin position="198"/>
        <end position="220"/>
    </location>
</feature>
<reference evidence="20" key="1">
    <citation type="journal article" date="2009" name="BMC Genomics">
        <title>The mitochondrial genomes of sponges provide evidence for multiple invasions by Repetitive Hairpin-forming Elements (RHE).</title>
        <authorList>
            <person name="Erpenbeck D."/>
            <person name="Voigt O."/>
            <person name="Worheide G."/>
            <person name="Lavrov D.V."/>
        </authorList>
    </citation>
    <scope>NUCLEOTIDE SEQUENCE</scope>
</reference>
<dbReference type="PANTHER" id="PTHR42829:SF2">
    <property type="entry name" value="NADH-UBIQUINONE OXIDOREDUCTASE CHAIN 5"/>
    <property type="match status" value="1"/>
</dbReference>